<dbReference type="InterPro" id="IPR014195">
    <property type="entry name" value="Spore_III_AG"/>
</dbReference>
<dbReference type="Proteomes" id="UP001224359">
    <property type="component" value="Unassembled WGS sequence"/>
</dbReference>
<evidence type="ECO:0000313" key="2">
    <source>
        <dbReference type="EMBL" id="MDQ0158592.1"/>
    </source>
</evidence>
<gene>
    <name evidence="2" type="ORF">J2S77_000548</name>
</gene>
<sequence length="207" mass="23619">MMRFKEWFKLKSETDRPTKRSYMILIGLIGLLFLILSNVFSGSSDDTQAPIEESQWEDETKEKMSGNETNTNYEQLQNQMRQELEQALENISDVHDVEVSLQLDSSAIKVFEKNTTTTNQYTDENDQNGGTRSVEDESVEEQTVLLRQNNSEEPLLIQTQTPAIRGVLIVAKGVDQIHVKERVIDSVSRLLDVSTHRIAVMPKGEEE</sequence>
<protein>
    <submittedName>
        <fullName evidence="2">Stage III sporulation protein AG</fullName>
    </submittedName>
</protein>
<name>A0ABT9VC91_9BACI</name>
<feature type="region of interest" description="Disordered" evidence="1">
    <location>
        <begin position="44"/>
        <end position="67"/>
    </location>
</feature>
<reference evidence="2 3" key="1">
    <citation type="submission" date="2023-07" db="EMBL/GenBank/DDBJ databases">
        <title>Genomic Encyclopedia of Type Strains, Phase IV (KMG-IV): sequencing the most valuable type-strain genomes for metagenomic binning, comparative biology and taxonomic classification.</title>
        <authorList>
            <person name="Goeker M."/>
        </authorList>
    </citation>
    <scope>NUCLEOTIDE SEQUENCE [LARGE SCALE GENOMIC DNA]</scope>
    <source>
        <strain evidence="2 3">DSM 16460</strain>
    </source>
</reference>
<dbReference type="EMBL" id="JAUSTQ010000002">
    <property type="protein sequence ID" value="MDQ0158592.1"/>
    <property type="molecule type" value="Genomic_DNA"/>
</dbReference>
<accession>A0ABT9VC91</accession>
<comment type="caution">
    <text evidence="2">The sequence shown here is derived from an EMBL/GenBank/DDBJ whole genome shotgun (WGS) entry which is preliminary data.</text>
</comment>
<proteinExistence type="predicted"/>
<dbReference type="RefSeq" id="WP_306974416.1">
    <property type="nucleotide sequence ID" value="NZ_JAUSTQ010000002.1"/>
</dbReference>
<dbReference type="NCBIfam" id="TIGR02830">
    <property type="entry name" value="spore_III_AG"/>
    <property type="match status" value="1"/>
</dbReference>
<organism evidence="2 3">
    <name type="scientific">Alkalibacillus salilacus</name>
    <dbReference type="NCBI Taxonomy" id="284582"/>
    <lineage>
        <taxon>Bacteria</taxon>
        <taxon>Bacillati</taxon>
        <taxon>Bacillota</taxon>
        <taxon>Bacilli</taxon>
        <taxon>Bacillales</taxon>
        <taxon>Bacillaceae</taxon>
        <taxon>Alkalibacillus</taxon>
    </lineage>
</organism>
<evidence type="ECO:0000313" key="3">
    <source>
        <dbReference type="Proteomes" id="UP001224359"/>
    </source>
</evidence>
<evidence type="ECO:0000256" key="1">
    <source>
        <dbReference type="SAM" id="MobiDB-lite"/>
    </source>
</evidence>
<keyword evidence="3" id="KW-1185">Reference proteome</keyword>